<keyword evidence="4" id="KW-0720">Serine protease</keyword>
<dbReference type="PANTHER" id="PTHR24276">
    <property type="entry name" value="POLYSERASE-RELATED"/>
    <property type="match status" value="1"/>
</dbReference>
<feature type="compositionally biased region" description="Low complexity" evidence="5">
    <location>
        <begin position="520"/>
        <end position="575"/>
    </location>
</feature>
<dbReference type="InterPro" id="IPR043504">
    <property type="entry name" value="Peptidase_S1_PA_chymotrypsin"/>
</dbReference>
<dbReference type="GO" id="GO:0006508">
    <property type="term" value="P:proteolysis"/>
    <property type="evidence" value="ECO:0007669"/>
    <property type="project" value="UniProtKB-KW"/>
</dbReference>
<keyword evidence="2" id="KW-0843">Virulence</keyword>
<keyword evidence="3" id="KW-1015">Disulfide bond</keyword>
<feature type="domain" description="Peptidase S1" evidence="6">
    <location>
        <begin position="83"/>
        <end position="300"/>
    </location>
</feature>
<protein>
    <recommendedName>
        <fullName evidence="6">Peptidase S1 domain-containing protein</fullName>
    </recommendedName>
</protein>
<name>A0A7S4A916_9STRA</name>
<keyword evidence="4" id="KW-0378">Hydrolase</keyword>
<dbReference type="PANTHER" id="PTHR24276:SF91">
    <property type="entry name" value="AT26814P-RELATED"/>
    <property type="match status" value="1"/>
</dbReference>
<evidence type="ECO:0000256" key="1">
    <source>
        <dbReference type="ARBA" id="ARBA00007664"/>
    </source>
</evidence>
<sequence>MNMNRNPGSRRCYQRPRIIFLLVIGLLETLFAYPAIKDDPRAPVATDNDGDRYDNNSDTAHPKSSFSLRRRRRTTVAASSYRIVGGVDISAPRMIGGSDASNPYPYFILWGGCGATLIHNDIALSAAHCSRREDAQVGPFHRTDPSNSWTHVSQIRTHPQYNPESLDYDFAVLKLGGWFQSGTVKLNTRDETPQEGESLTILGFGGQSPTLKQGNLESISSSMCNEQWRLAGYSIDEIAVICTKSNEVVTPCTGDSGGPLLTSSNVQVGIISSGSDCDGRLPAIFSRVSAAQDWIQEQICDLSDFPPEECRGTFDKGYSKGETVRIDLHLDDYPRDIQWKITTTPIGDGETREVASGGDFEIPNSTESRFVYLPSGAYYDFIIEDVGGYGDGLGTDGKYKLVTVDSRGNDERILVSGGGNFLQSESTTFVIGNIVTAPTEAPSLRPVLQSPSISPTASATASPSSWPSKSSTNFPTTMPSVNPTSIPTRNPSETPTVELMQASTGSPTIEPSISPTRTFTLSPTTEPTSASTTSTPTIVPTKEPSISPTHTSTLSPTTEPTTEPTSTSTTSTPTSQPTPEPTPELTKNPTPAPTSITSVSNEDTFFFFLRSHPT</sequence>
<dbReference type="EMBL" id="HBIX01000563">
    <property type="protein sequence ID" value="CAE0707723.1"/>
    <property type="molecule type" value="Transcribed_RNA"/>
</dbReference>
<feature type="compositionally biased region" description="Polar residues" evidence="5">
    <location>
        <begin position="473"/>
        <end position="519"/>
    </location>
</feature>
<evidence type="ECO:0000256" key="4">
    <source>
        <dbReference type="RuleBase" id="RU363034"/>
    </source>
</evidence>
<feature type="compositionally biased region" description="Polar residues" evidence="5">
    <location>
        <begin position="56"/>
        <end position="67"/>
    </location>
</feature>
<dbReference type="InterPro" id="IPR050430">
    <property type="entry name" value="Peptidase_S1"/>
</dbReference>
<dbReference type="SMART" id="SM00020">
    <property type="entry name" value="Tryp_SPc"/>
    <property type="match status" value="1"/>
</dbReference>
<dbReference type="PRINTS" id="PR00722">
    <property type="entry name" value="CHYMOTRYPSIN"/>
</dbReference>
<evidence type="ECO:0000259" key="6">
    <source>
        <dbReference type="PROSITE" id="PS50240"/>
    </source>
</evidence>
<feature type="region of interest" description="Disordered" evidence="5">
    <location>
        <begin position="42"/>
        <end position="69"/>
    </location>
</feature>
<dbReference type="PROSITE" id="PS00135">
    <property type="entry name" value="TRYPSIN_SER"/>
    <property type="match status" value="1"/>
</dbReference>
<dbReference type="InterPro" id="IPR001254">
    <property type="entry name" value="Trypsin_dom"/>
</dbReference>
<dbReference type="GO" id="GO:0004252">
    <property type="term" value="F:serine-type endopeptidase activity"/>
    <property type="evidence" value="ECO:0007669"/>
    <property type="project" value="InterPro"/>
</dbReference>
<feature type="region of interest" description="Disordered" evidence="5">
    <location>
        <begin position="444"/>
        <end position="599"/>
    </location>
</feature>
<dbReference type="AlphaFoldDB" id="A0A7S4A916"/>
<evidence type="ECO:0000256" key="2">
    <source>
        <dbReference type="ARBA" id="ARBA00023026"/>
    </source>
</evidence>
<dbReference type="InterPro" id="IPR009003">
    <property type="entry name" value="Peptidase_S1_PA"/>
</dbReference>
<reference evidence="7" key="1">
    <citation type="submission" date="2021-01" db="EMBL/GenBank/DDBJ databases">
        <authorList>
            <person name="Corre E."/>
            <person name="Pelletier E."/>
            <person name="Niang G."/>
            <person name="Scheremetjew M."/>
            <person name="Finn R."/>
            <person name="Kale V."/>
            <person name="Holt S."/>
            <person name="Cochrane G."/>
            <person name="Meng A."/>
            <person name="Brown T."/>
            <person name="Cohen L."/>
        </authorList>
    </citation>
    <scope>NUCLEOTIDE SEQUENCE</scope>
    <source>
        <strain evidence="7">10249 10 AB</strain>
    </source>
</reference>
<dbReference type="InterPro" id="IPR001314">
    <property type="entry name" value="Peptidase_S1A"/>
</dbReference>
<dbReference type="InterPro" id="IPR018114">
    <property type="entry name" value="TRYPSIN_HIS"/>
</dbReference>
<keyword evidence="4" id="KW-0645">Protease</keyword>
<dbReference type="SUPFAM" id="SSF50494">
    <property type="entry name" value="Trypsin-like serine proteases"/>
    <property type="match status" value="1"/>
</dbReference>
<evidence type="ECO:0000313" key="7">
    <source>
        <dbReference type="EMBL" id="CAE0707723.1"/>
    </source>
</evidence>
<organism evidence="7">
    <name type="scientific">Pseudo-nitzschia australis</name>
    <dbReference type="NCBI Taxonomy" id="44445"/>
    <lineage>
        <taxon>Eukaryota</taxon>
        <taxon>Sar</taxon>
        <taxon>Stramenopiles</taxon>
        <taxon>Ochrophyta</taxon>
        <taxon>Bacillariophyta</taxon>
        <taxon>Bacillariophyceae</taxon>
        <taxon>Bacillariophycidae</taxon>
        <taxon>Bacillariales</taxon>
        <taxon>Bacillariaceae</taxon>
        <taxon>Pseudo-nitzschia</taxon>
    </lineage>
</organism>
<evidence type="ECO:0000256" key="5">
    <source>
        <dbReference type="SAM" id="MobiDB-lite"/>
    </source>
</evidence>
<dbReference type="Gene3D" id="2.40.10.10">
    <property type="entry name" value="Trypsin-like serine proteases"/>
    <property type="match status" value="1"/>
</dbReference>
<feature type="compositionally biased region" description="Low complexity" evidence="5">
    <location>
        <begin position="450"/>
        <end position="472"/>
    </location>
</feature>
<dbReference type="Pfam" id="PF00089">
    <property type="entry name" value="Trypsin"/>
    <property type="match status" value="1"/>
</dbReference>
<comment type="similarity">
    <text evidence="1">Belongs to the peptidase S1 family.</text>
</comment>
<accession>A0A7S4A916</accession>
<dbReference type="CDD" id="cd00190">
    <property type="entry name" value="Tryp_SPc"/>
    <property type="match status" value="1"/>
</dbReference>
<dbReference type="InterPro" id="IPR033116">
    <property type="entry name" value="TRYPSIN_SER"/>
</dbReference>
<dbReference type="PROSITE" id="PS50240">
    <property type="entry name" value="TRYPSIN_DOM"/>
    <property type="match status" value="1"/>
</dbReference>
<dbReference type="PROSITE" id="PS00134">
    <property type="entry name" value="TRYPSIN_HIS"/>
    <property type="match status" value="1"/>
</dbReference>
<gene>
    <name evidence="7" type="ORF">PAUS00366_LOCUS443</name>
</gene>
<evidence type="ECO:0000256" key="3">
    <source>
        <dbReference type="ARBA" id="ARBA00023157"/>
    </source>
</evidence>
<proteinExistence type="inferred from homology"/>